<dbReference type="NCBIfam" id="NF005526">
    <property type="entry name" value="PRK07179.1"/>
    <property type="match status" value="1"/>
</dbReference>
<feature type="domain" description="Aminotransferase class I/classII large" evidence="7">
    <location>
        <begin position="43"/>
        <end position="364"/>
    </location>
</feature>
<comment type="catalytic activity">
    <reaction evidence="6">
        <text>6-carboxyhexanoyl-[ACP] + L-alanine + H(+) = (8S)-8-amino-7-oxononanoate + holo-[ACP] + CO2</text>
        <dbReference type="Rhea" id="RHEA:42288"/>
        <dbReference type="Rhea" id="RHEA-COMP:9685"/>
        <dbReference type="Rhea" id="RHEA-COMP:9955"/>
        <dbReference type="ChEBI" id="CHEBI:15378"/>
        <dbReference type="ChEBI" id="CHEBI:16526"/>
        <dbReference type="ChEBI" id="CHEBI:57972"/>
        <dbReference type="ChEBI" id="CHEBI:64479"/>
        <dbReference type="ChEBI" id="CHEBI:78846"/>
        <dbReference type="ChEBI" id="CHEBI:149468"/>
        <dbReference type="EC" id="2.3.1.47"/>
    </reaction>
</comment>
<dbReference type="InterPro" id="IPR015421">
    <property type="entry name" value="PyrdxlP-dep_Trfase_major"/>
</dbReference>
<evidence type="ECO:0000256" key="4">
    <source>
        <dbReference type="ARBA" id="ARBA00022898"/>
    </source>
</evidence>
<dbReference type="Gene3D" id="3.40.640.10">
    <property type="entry name" value="Type I PLP-dependent aspartate aminotransferase-like (Major domain)"/>
    <property type="match status" value="1"/>
</dbReference>
<dbReference type="InterPro" id="IPR050087">
    <property type="entry name" value="AON_synthase_class-II"/>
</dbReference>
<dbReference type="PANTHER" id="PTHR13693">
    <property type="entry name" value="CLASS II AMINOTRANSFERASE/8-AMINO-7-OXONONANOATE SYNTHASE"/>
    <property type="match status" value="1"/>
</dbReference>
<gene>
    <name evidence="8" type="ORF">D7D52_05705</name>
</gene>
<dbReference type="InterPro" id="IPR004839">
    <property type="entry name" value="Aminotransferase_I/II_large"/>
</dbReference>
<dbReference type="GO" id="GO:0030170">
    <property type="term" value="F:pyridoxal phosphate binding"/>
    <property type="evidence" value="ECO:0007669"/>
    <property type="project" value="InterPro"/>
</dbReference>
<evidence type="ECO:0000256" key="5">
    <source>
        <dbReference type="ARBA" id="ARBA00023315"/>
    </source>
</evidence>
<sequence length="367" mass="38962">MTSAIAGRLKKRMDDFHFGRVAGEWGGRHILHGRAPGPGAVLVNSNNYLGLAGDPRIAAAMCSVLNRGEVLASEVFLHGNHPQLDLERALAEFLAAPAGILCQSGWDANAGLLQSVADGDTPVYVDRIAHMSLWHGAKLAGAPSFPFRHNDVGHLRERIAEYGPGVIAVDSIYSTNGSRCPLDEMCAIAEETGSLLVVDESHALGTDGPAGAGMVVEAGLAARVPFRVASLSKAFAGRAGLVVANDPRFVDYFKMESYPAVFSSTLLAHDIAGLAATLAVIRTDEHRRGRLRAVSARVRDGLRELGFDLEDSSSHIVPVLTGPDDRAVAIRDLLEEHGVFGSVFCPPATSRGRTLIRLSLHAGADSR</sequence>
<organism evidence="8 9">
    <name type="scientific">Nocardia yunnanensis</name>
    <dbReference type="NCBI Taxonomy" id="2382165"/>
    <lineage>
        <taxon>Bacteria</taxon>
        <taxon>Bacillati</taxon>
        <taxon>Actinomycetota</taxon>
        <taxon>Actinomycetes</taxon>
        <taxon>Mycobacteriales</taxon>
        <taxon>Nocardiaceae</taxon>
        <taxon>Nocardia</taxon>
    </lineage>
</organism>
<comment type="cofactor">
    <cofactor evidence="1">
        <name>pyridoxal 5'-phosphate</name>
        <dbReference type="ChEBI" id="CHEBI:597326"/>
    </cofactor>
</comment>
<evidence type="ECO:0000256" key="2">
    <source>
        <dbReference type="ARBA" id="ARBA00013187"/>
    </source>
</evidence>
<proteinExistence type="predicted"/>
<dbReference type="Gene3D" id="3.90.1150.10">
    <property type="entry name" value="Aspartate Aminotransferase, domain 1"/>
    <property type="match status" value="1"/>
</dbReference>
<dbReference type="RefSeq" id="WP_120735370.1">
    <property type="nucleotide sequence ID" value="NZ_CP032568.1"/>
</dbReference>
<dbReference type="SUPFAM" id="SSF53383">
    <property type="entry name" value="PLP-dependent transferases"/>
    <property type="match status" value="1"/>
</dbReference>
<reference evidence="8 9" key="1">
    <citation type="submission" date="2018-09" db="EMBL/GenBank/DDBJ databases">
        <title>Nocardia yunnanensis sp. nov., an actinomycete isolated from a soil sample.</title>
        <authorList>
            <person name="Zhang J."/>
        </authorList>
    </citation>
    <scope>NUCLEOTIDE SEQUENCE [LARGE SCALE GENOMIC DNA]</scope>
    <source>
        <strain evidence="8 9">CFHS0054</strain>
    </source>
</reference>
<evidence type="ECO:0000313" key="8">
    <source>
        <dbReference type="EMBL" id="AYF73438.1"/>
    </source>
</evidence>
<dbReference type="Pfam" id="PF00155">
    <property type="entry name" value="Aminotran_1_2"/>
    <property type="match status" value="1"/>
</dbReference>
<dbReference type="OrthoDB" id="9807157at2"/>
<dbReference type="Proteomes" id="UP000267164">
    <property type="component" value="Chromosome"/>
</dbReference>
<evidence type="ECO:0000256" key="1">
    <source>
        <dbReference type="ARBA" id="ARBA00001933"/>
    </source>
</evidence>
<dbReference type="GO" id="GO:0009102">
    <property type="term" value="P:biotin biosynthetic process"/>
    <property type="evidence" value="ECO:0007669"/>
    <property type="project" value="TreeGrafter"/>
</dbReference>
<dbReference type="InterPro" id="IPR015424">
    <property type="entry name" value="PyrdxlP-dep_Trfase"/>
</dbReference>
<evidence type="ECO:0000313" key="9">
    <source>
        <dbReference type="Proteomes" id="UP000267164"/>
    </source>
</evidence>
<evidence type="ECO:0000256" key="3">
    <source>
        <dbReference type="ARBA" id="ARBA00022679"/>
    </source>
</evidence>
<dbReference type="InterPro" id="IPR015422">
    <property type="entry name" value="PyrdxlP-dep_Trfase_small"/>
</dbReference>
<dbReference type="EMBL" id="CP032568">
    <property type="protein sequence ID" value="AYF73438.1"/>
    <property type="molecule type" value="Genomic_DNA"/>
</dbReference>
<dbReference type="GO" id="GO:0008710">
    <property type="term" value="F:8-amino-7-oxononanoate synthase activity"/>
    <property type="evidence" value="ECO:0007669"/>
    <property type="project" value="UniProtKB-EC"/>
</dbReference>
<evidence type="ECO:0000259" key="7">
    <source>
        <dbReference type="Pfam" id="PF00155"/>
    </source>
</evidence>
<evidence type="ECO:0000256" key="6">
    <source>
        <dbReference type="ARBA" id="ARBA00047715"/>
    </source>
</evidence>
<dbReference type="AlphaFoldDB" id="A0A386Z6U3"/>
<protein>
    <recommendedName>
        <fullName evidence="2">8-amino-7-oxononanoate synthase</fullName>
        <ecNumber evidence="2">2.3.1.47</ecNumber>
    </recommendedName>
</protein>
<dbReference type="KEGG" id="nyu:D7D52_05705"/>
<keyword evidence="5" id="KW-0012">Acyltransferase</keyword>
<accession>A0A386Z6U3</accession>
<name>A0A386Z6U3_9NOCA</name>
<dbReference type="PANTHER" id="PTHR13693:SF100">
    <property type="entry name" value="8-AMINO-7-OXONONANOATE SYNTHASE"/>
    <property type="match status" value="1"/>
</dbReference>
<keyword evidence="3" id="KW-0808">Transferase</keyword>
<keyword evidence="4" id="KW-0663">Pyridoxal phosphate</keyword>
<dbReference type="EC" id="2.3.1.47" evidence="2"/>
<keyword evidence="9" id="KW-1185">Reference proteome</keyword>